<dbReference type="RefSeq" id="WP_078319505.1">
    <property type="nucleotide sequence ID" value="NZ_FXTS01000003.1"/>
</dbReference>
<feature type="compositionally biased region" description="Basic and acidic residues" evidence="1">
    <location>
        <begin position="324"/>
        <end position="340"/>
    </location>
</feature>
<reference evidence="3" key="1">
    <citation type="submission" date="2017-02" db="EMBL/GenBank/DDBJ databases">
        <title>Draft Genome Sequence of the Salt Water Bacterium Oceanospirillum linum ATCC 11336.</title>
        <authorList>
            <person name="Trachtenberg A.M."/>
            <person name="Carney J.G."/>
            <person name="Linnane J.D."/>
            <person name="Rheaume B.A."/>
            <person name="Pitts N.L."/>
            <person name="Mykles D.L."/>
            <person name="Maclea K.S."/>
        </authorList>
    </citation>
    <scope>NUCLEOTIDE SEQUENCE [LARGE SCALE GENOMIC DNA]</scope>
    <source>
        <strain evidence="3">ATCC 11336</strain>
    </source>
</reference>
<proteinExistence type="predicted"/>
<dbReference type="EMBL" id="MTSD02000003">
    <property type="protein sequence ID" value="OOV87150.1"/>
    <property type="molecule type" value="Genomic_DNA"/>
</dbReference>
<feature type="transmembrane region" description="Helical" evidence="2">
    <location>
        <begin position="140"/>
        <end position="158"/>
    </location>
</feature>
<protein>
    <submittedName>
        <fullName evidence="3">Uncharacterized protein</fullName>
    </submittedName>
</protein>
<feature type="region of interest" description="Disordered" evidence="1">
    <location>
        <begin position="301"/>
        <end position="360"/>
    </location>
</feature>
<evidence type="ECO:0000313" key="4">
    <source>
        <dbReference type="Proteomes" id="UP000190064"/>
    </source>
</evidence>
<comment type="caution">
    <text evidence="3">The sequence shown here is derived from an EMBL/GenBank/DDBJ whole genome shotgun (WGS) entry which is preliminary data.</text>
</comment>
<organism evidence="3 4">
    <name type="scientific">Oceanospirillum linum</name>
    <dbReference type="NCBI Taxonomy" id="966"/>
    <lineage>
        <taxon>Bacteria</taxon>
        <taxon>Pseudomonadati</taxon>
        <taxon>Pseudomonadota</taxon>
        <taxon>Gammaproteobacteria</taxon>
        <taxon>Oceanospirillales</taxon>
        <taxon>Oceanospirillaceae</taxon>
        <taxon>Oceanospirillum</taxon>
    </lineage>
</organism>
<evidence type="ECO:0000256" key="1">
    <source>
        <dbReference type="SAM" id="MobiDB-lite"/>
    </source>
</evidence>
<dbReference type="STRING" id="966.BTA35_0209140"/>
<feature type="region of interest" description="Disordered" evidence="1">
    <location>
        <begin position="35"/>
        <end position="74"/>
    </location>
</feature>
<accession>A0A1T1HBL8</accession>
<sequence length="360" mass="41161">MLQRDTVFPSGQGYYDSITPNTIQACLYKMDDKNLAPDADSAQTPKDLPSVPGVYPAHHKMSAAEAAEKEAEREREKIKAQWEAKQAEKKQEERKKAEEARLKAEREALYKDLETLNYELLSLSEYPSDFEIESARRSRLGWFFGLGISVFLFTSSLLNLVHPWVGGIAGGIAFVLWLSHGTGMMQFLPGLSRYPELLAKRRKIKNGVTEYIQQIEAKRGFIHRIYPLVHHNPRLRARKFRRIALMSKEHNLMSNMKTLQDVALYHEYLDECRKAAEEYFRSEREDQMLADLDFDPSVEDLEQELTDNAHDEESAESDQTDQLPEEKSLKTDDNSLKNTDEPAVAPNVTSSTQDDQSGQS</sequence>
<keyword evidence="2" id="KW-0812">Transmembrane</keyword>
<gene>
    <name evidence="3" type="ORF">BTA35_0209140</name>
</gene>
<feature type="transmembrane region" description="Helical" evidence="2">
    <location>
        <begin position="164"/>
        <end position="183"/>
    </location>
</feature>
<evidence type="ECO:0000313" key="3">
    <source>
        <dbReference type="EMBL" id="OOV87150.1"/>
    </source>
</evidence>
<name>A0A1T1HBL8_OCELI</name>
<dbReference type="Proteomes" id="UP000190064">
    <property type="component" value="Unassembled WGS sequence"/>
</dbReference>
<evidence type="ECO:0000256" key="2">
    <source>
        <dbReference type="SAM" id="Phobius"/>
    </source>
</evidence>
<keyword evidence="2" id="KW-1133">Transmembrane helix</keyword>
<feature type="compositionally biased region" description="Low complexity" evidence="1">
    <location>
        <begin position="349"/>
        <end position="360"/>
    </location>
</feature>
<keyword evidence="4" id="KW-1185">Reference proteome</keyword>
<dbReference type="AlphaFoldDB" id="A0A1T1HBL8"/>
<keyword evidence="2" id="KW-0472">Membrane</keyword>